<dbReference type="SUPFAM" id="SSF56645">
    <property type="entry name" value="Acyl-CoA dehydrogenase NM domain-like"/>
    <property type="match status" value="2"/>
</dbReference>
<keyword evidence="5" id="KW-0285">Flavoprotein</keyword>
<dbReference type="Gene3D" id="1.10.540.10">
    <property type="entry name" value="Acyl-CoA dehydrogenase/oxidase, N-terminal domain"/>
    <property type="match status" value="2"/>
</dbReference>
<dbReference type="InterPro" id="IPR046373">
    <property type="entry name" value="Acyl-CoA_Oxase/DH_mid-dom_sf"/>
</dbReference>
<proteinExistence type="inferred from homology"/>
<dbReference type="AlphaFoldDB" id="I4B790"/>
<evidence type="ECO:0000256" key="2">
    <source>
        <dbReference type="ARBA" id="ARBA00005109"/>
    </source>
</evidence>
<evidence type="ECO:0000259" key="8">
    <source>
        <dbReference type="Pfam" id="PF00441"/>
    </source>
</evidence>
<dbReference type="PROSITE" id="PS00073">
    <property type="entry name" value="ACYL_COA_DH_2"/>
    <property type="match status" value="1"/>
</dbReference>
<dbReference type="GO" id="GO:0050660">
    <property type="term" value="F:flavin adenine dinucleotide binding"/>
    <property type="evidence" value="ECO:0007669"/>
    <property type="project" value="InterPro"/>
</dbReference>
<feature type="domain" description="Acyl-CoA dehydrogenase/oxidase C-terminal" evidence="8">
    <location>
        <begin position="247"/>
        <end position="395"/>
    </location>
</feature>
<evidence type="ECO:0000256" key="6">
    <source>
        <dbReference type="ARBA" id="ARBA00022827"/>
    </source>
</evidence>
<keyword evidence="12" id="KW-1185">Reference proteome</keyword>
<dbReference type="PATRIC" id="fig|869212.3.peg.2524"/>
<evidence type="ECO:0000313" key="11">
    <source>
        <dbReference type="EMBL" id="AFM13147.1"/>
    </source>
</evidence>
<organism evidence="11 12">
    <name type="scientific">Turneriella parva (strain ATCC BAA-1111 / DSM 21527 / NCTC 11395 / H)</name>
    <name type="common">Leptospira parva</name>
    <dbReference type="NCBI Taxonomy" id="869212"/>
    <lineage>
        <taxon>Bacteria</taxon>
        <taxon>Pseudomonadati</taxon>
        <taxon>Spirochaetota</taxon>
        <taxon>Spirochaetia</taxon>
        <taxon>Leptospirales</taxon>
        <taxon>Leptospiraceae</taxon>
        <taxon>Turneriella</taxon>
    </lineage>
</organism>
<dbReference type="STRING" id="869212.Turpa_2507"/>
<dbReference type="InterPro" id="IPR009100">
    <property type="entry name" value="AcylCoA_DH/oxidase_NM_dom_sf"/>
</dbReference>
<evidence type="ECO:0000256" key="7">
    <source>
        <dbReference type="ARBA" id="ARBA00023002"/>
    </source>
</evidence>
<evidence type="ECO:0000256" key="1">
    <source>
        <dbReference type="ARBA" id="ARBA00001974"/>
    </source>
</evidence>
<comment type="cofactor">
    <cofactor evidence="1">
        <name>FAD</name>
        <dbReference type="ChEBI" id="CHEBI:57692"/>
    </cofactor>
</comment>
<dbReference type="InterPro" id="IPR036250">
    <property type="entry name" value="AcylCo_DH-like_C"/>
</dbReference>
<evidence type="ECO:0000313" key="12">
    <source>
        <dbReference type="Proteomes" id="UP000006048"/>
    </source>
</evidence>
<feature type="domain" description="Acyl-CoA dehydrogenase/oxidase N-terminal" evidence="10">
    <location>
        <begin position="408"/>
        <end position="515"/>
    </location>
</feature>
<sequence>MTAKNTESSAGRGNMKYRLPDDVMEYRNMVYDFAVREIRPSVEKRDLEGTWDHTLWKKMADIGLLGLSVPEEYGGSGASCLMTSVAHEAFSEGSTDGGLTLALGAHAIIGTMPIALLGTKEQKQKYLPKLASGEWTAGLGLTEPSSGSDAAGSMQTRAVRKGDRYILNGSKMFITNGPIGDVFVCMAVTDKKKGAFGVSVFIVEKTFKGFSVGKKLNKMGMKTSTTSELIFEDMEVPVENMISEENSGFLRVGRATLEWERTVLVAAGLGGMNSLIKGGTLYAKQREQFGEPIIRFQAIQDKIARSRYKLDAARLLIYQSAIKKDKGLPAPIESSIAKLYTTESNVEVAYDVGQIFGGYCFIHEYPVERAYRDSRLSTLGAGTSEVMRSIISANMKELWIDSDLEGDEKEAFNKFREFCQKEIAPHTAELDKKGEVPRSHFEKLYKVGYTSAMFEEANGGSNSSYYFITHMQEALAEACGSTFFSVGASVGLFGLPLREHGTDAQKAKYLPDIISTKKIGALGVTEPGAGSDVANIQTKAVFKNGKYYISGAKTYITNAPICDYVLVLARVESPLPASPRERGEVPAAEGGQIRTGQTVFIVDAHAKGVSRGKPMDKLGLKGSPTGELFFDEVEVGEDAILGRAGRGFAIIMSAFNRERLALAAYSVGVMAAAIQHCRKYAKERKAFGKPIIKHQAVAFMISDMITKYEAARQVLHETAWMLDEAGDESHYMHNGERVELAARTASLKLMASTYAREVTNLAVQVFGGAGYIEDYPVARLYRDIKLAEIGGGTSEIMKSIVARSESKKV</sequence>
<dbReference type="PANTHER" id="PTHR43884">
    <property type="entry name" value="ACYL-COA DEHYDROGENASE"/>
    <property type="match status" value="1"/>
</dbReference>
<dbReference type="EMBL" id="CP002959">
    <property type="protein sequence ID" value="AFM13147.1"/>
    <property type="molecule type" value="Genomic_DNA"/>
</dbReference>
<keyword evidence="6" id="KW-0274">FAD</keyword>
<feature type="domain" description="Acyl-CoA oxidase/dehydrogenase middle" evidence="9">
    <location>
        <begin position="521"/>
        <end position="633"/>
    </location>
</feature>
<evidence type="ECO:0000259" key="10">
    <source>
        <dbReference type="Pfam" id="PF02771"/>
    </source>
</evidence>
<evidence type="ECO:0000256" key="4">
    <source>
        <dbReference type="ARBA" id="ARBA00022456"/>
    </source>
</evidence>
<feature type="domain" description="Acyl-CoA dehydrogenase/oxidase C-terminal" evidence="8">
    <location>
        <begin position="645"/>
        <end position="804"/>
    </location>
</feature>
<keyword evidence="7" id="KW-0560">Oxidoreductase</keyword>
<dbReference type="Pfam" id="PF02771">
    <property type="entry name" value="Acyl-CoA_dh_N"/>
    <property type="match status" value="2"/>
</dbReference>
<feature type="domain" description="Acyl-CoA dehydrogenase/oxidase N-terminal" evidence="10">
    <location>
        <begin position="24"/>
        <end position="134"/>
    </location>
</feature>
<gene>
    <name evidence="11" type="ordered locus">Turpa_2507</name>
</gene>
<dbReference type="PANTHER" id="PTHR43884:SF12">
    <property type="entry name" value="ISOVALERYL-COA DEHYDROGENASE, MITOCHONDRIAL-RELATED"/>
    <property type="match status" value="1"/>
</dbReference>
<dbReference type="InterPro" id="IPR006089">
    <property type="entry name" value="Acyl-CoA_DH_CS"/>
</dbReference>
<comment type="similarity">
    <text evidence="3">Belongs to the acyl-CoA dehydrogenase family.</text>
</comment>
<dbReference type="HOGENOM" id="CLU_348484_0_0_12"/>
<evidence type="ECO:0000256" key="3">
    <source>
        <dbReference type="ARBA" id="ARBA00009347"/>
    </source>
</evidence>
<dbReference type="PROSITE" id="PS00072">
    <property type="entry name" value="ACYL_COA_DH_1"/>
    <property type="match status" value="1"/>
</dbReference>
<dbReference type="Gene3D" id="1.20.140.10">
    <property type="entry name" value="Butyryl-CoA Dehydrogenase, subunit A, domain 3"/>
    <property type="match status" value="2"/>
</dbReference>
<dbReference type="FunFam" id="2.40.110.10:FF:000001">
    <property type="entry name" value="Acyl-CoA dehydrogenase, mitochondrial"/>
    <property type="match status" value="1"/>
</dbReference>
<evidence type="ECO:0000256" key="5">
    <source>
        <dbReference type="ARBA" id="ARBA00022630"/>
    </source>
</evidence>
<dbReference type="Gene3D" id="2.40.110.10">
    <property type="entry name" value="Butyryl-CoA Dehydrogenase, subunit A, domain 2"/>
    <property type="match status" value="2"/>
</dbReference>
<dbReference type="InterPro" id="IPR006091">
    <property type="entry name" value="Acyl-CoA_Oxase/DH_mid-dom"/>
</dbReference>
<feature type="domain" description="Acyl-CoA oxidase/dehydrogenase middle" evidence="9">
    <location>
        <begin position="139"/>
        <end position="234"/>
    </location>
</feature>
<dbReference type="FunFam" id="1.10.540.10:FF:000001">
    <property type="entry name" value="Very long-chain-specific acyl-CoA dehydrogenase, mitochondrial"/>
    <property type="match status" value="1"/>
</dbReference>
<dbReference type="KEGG" id="tpx:Turpa_2507"/>
<dbReference type="SUPFAM" id="SSF47203">
    <property type="entry name" value="Acyl-CoA dehydrogenase C-terminal domain-like"/>
    <property type="match status" value="2"/>
</dbReference>
<accession>I4B790</accession>
<dbReference type="InterPro" id="IPR009075">
    <property type="entry name" value="AcylCo_DH/oxidase_C"/>
</dbReference>
<protein>
    <submittedName>
        <fullName evidence="11">Acyl-CoA dehydrogenase domain-containing protein</fullName>
    </submittedName>
</protein>
<comment type="pathway">
    <text evidence="2">Amino-acid degradation; L-valine degradation.</text>
</comment>
<dbReference type="Pfam" id="PF02770">
    <property type="entry name" value="Acyl-CoA_dh_M"/>
    <property type="match status" value="2"/>
</dbReference>
<dbReference type="FunFam" id="1.20.140.10:FF:000001">
    <property type="entry name" value="Acyl-CoA dehydrogenase"/>
    <property type="match status" value="2"/>
</dbReference>
<dbReference type="GO" id="GO:0003995">
    <property type="term" value="F:acyl-CoA dehydrogenase activity"/>
    <property type="evidence" value="ECO:0007669"/>
    <property type="project" value="InterPro"/>
</dbReference>
<name>I4B790_TURPD</name>
<evidence type="ECO:0000259" key="9">
    <source>
        <dbReference type="Pfam" id="PF02770"/>
    </source>
</evidence>
<dbReference type="Proteomes" id="UP000006048">
    <property type="component" value="Chromosome"/>
</dbReference>
<dbReference type="InterPro" id="IPR037069">
    <property type="entry name" value="AcylCoA_DH/ox_N_sf"/>
</dbReference>
<reference evidence="11 12" key="1">
    <citation type="submission" date="2012-06" db="EMBL/GenBank/DDBJ databases">
        <title>The complete chromosome of genome of Turneriella parva DSM 21527.</title>
        <authorList>
            <consortium name="US DOE Joint Genome Institute (JGI-PGF)"/>
            <person name="Lucas S."/>
            <person name="Han J."/>
            <person name="Lapidus A."/>
            <person name="Bruce D."/>
            <person name="Goodwin L."/>
            <person name="Pitluck S."/>
            <person name="Peters L."/>
            <person name="Kyrpides N."/>
            <person name="Mavromatis K."/>
            <person name="Ivanova N."/>
            <person name="Mikhailova N."/>
            <person name="Chertkov O."/>
            <person name="Detter J.C."/>
            <person name="Tapia R."/>
            <person name="Han C."/>
            <person name="Land M."/>
            <person name="Hauser L."/>
            <person name="Markowitz V."/>
            <person name="Cheng J.-F."/>
            <person name="Hugenholtz P."/>
            <person name="Woyke T."/>
            <person name="Wu D."/>
            <person name="Gronow S."/>
            <person name="Wellnitz S."/>
            <person name="Brambilla E."/>
            <person name="Klenk H.-P."/>
            <person name="Eisen J.A."/>
        </authorList>
    </citation>
    <scope>NUCLEOTIDE SEQUENCE [LARGE SCALE GENOMIC DNA]</scope>
    <source>
        <strain evidence="12">ATCC BAA-1111 / DSM 21527 / NCTC 11395 / H</strain>
    </source>
</reference>
<keyword evidence="4" id="KW-0101">Branched-chain amino acid catabolism</keyword>
<dbReference type="GO" id="GO:0009083">
    <property type="term" value="P:branched-chain amino acid catabolic process"/>
    <property type="evidence" value="ECO:0007669"/>
    <property type="project" value="UniProtKB-KW"/>
</dbReference>
<dbReference type="Pfam" id="PF00441">
    <property type="entry name" value="Acyl-CoA_dh_1"/>
    <property type="match status" value="2"/>
</dbReference>
<dbReference type="InterPro" id="IPR013786">
    <property type="entry name" value="AcylCoA_DH/ox_N"/>
</dbReference>